<name>A0A9D2QEW8_9CORY</name>
<keyword evidence="4" id="KW-0808">Transferase</keyword>
<sequence length="426" mass="46077">MATNGRVRRRIPLGAVETVIAAGMAVAQLWMLDEPVGPLAILVASLMVGVVALTARQPLVAALLSLLVPTSALFLGSFAVLFALFYAALVLEIVVVRGLLTVGIFLFIAHWALSTVDLVHQVLYIDLMSLVMVFVVLLVAYLIGWNRFNQHQRQQMLRDSLAQQEREQRLELARELHDSVATSLTSVVMRAQALGLATEGTGDTDTRSQLEGISDTSRDALDQLRTMLRLLNEEPASATFRTRGDSRPLKKAFSTVSKEMRAHGLKVSTTVDLPWNVNRAANRPTLPDTPSPGSPWFDRDTVSKVLTEMASNAVKHASPRSTVMLDCYVDGTCLVLIMSNDITGQSPSEEDPVLSSGLGLGSMQARASKSGGVLKSGIMGRDATFVEAGPTGKTTGHGEKNLPDGEESSTLVWRTLLRLPIVVIEP</sequence>
<dbReference type="GO" id="GO:0046983">
    <property type="term" value="F:protein dimerization activity"/>
    <property type="evidence" value="ECO:0007669"/>
    <property type="project" value="InterPro"/>
</dbReference>
<dbReference type="InterPro" id="IPR050482">
    <property type="entry name" value="Sensor_HK_TwoCompSys"/>
</dbReference>
<evidence type="ECO:0000256" key="1">
    <source>
        <dbReference type="ARBA" id="ARBA00000085"/>
    </source>
</evidence>
<dbReference type="EC" id="2.7.13.3" evidence="2"/>
<dbReference type="InterPro" id="IPR036890">
    <property type="entry name" value="HATPase_C_sf"/>
</dbReference>
<keyword evidence="6" id="KW-0418">Kinase</keyword>
<dbReference type="Pfam" id="PF07730">
    <property type="entry name" value="HisKA_3"/>
    <property type="match status" value="1"/>
</dbReference>
<gene>
    <name evidence="11" type="ORF">H9751_04675</name>
</gene>
<evidence type="ECO:0000256" key="5">
    <source>
        <dbReference type="ARBA" id="ARBA00022741"/>
    </source>
</evidence>
<keyword evidence="9" id="KW-0812">Transmembrane</keyword>
<dbReference type="GO" id="GO:0016020">
    <property type="term" value="C:membrane"/>
    <property type="evidence" value="ECO:0007669"/>
    <property type="project" value="InterPro"/>
</dbReference>
<feature type="transmembrane region" description="Helical" evidence="9">
    <location>
        <begin position="12"/>
        <end position="30"/>
    </location>
</feature>
<dbReference type="GO" id="GO:0005524">
    <property type="term" value="F:ATP binding"/>
    <property type="evidence" value="ECO:0007669"/>
    <property type="project" value="UniProtKB-KW"/>
</dbReference>
<dbReference type="Gene3D" id="1.20.5.1930">
    <property type="match status" value="1"/>
</dbReference>
<feature type="transmembrane region" description="Helical" evidence="9">
    <location>
        <begin position="36"/>
        <end position="55"/>
    </location>
</feature>
<keyword evidence="9" id="KW-1133">Transmembrane helix</keyword>
<evidence type="ECO:0000256" key="7">
    <source>
        <dbReference type="ARBA" id="ARBA00022840"/>
    </source>
</evidence>
<evidence type="ECO:0000256" key="8">
    <source>
        <dbReference type="ARBA" id="ARBA00023012"/>
    </source>
</evidence>
<organism evidence="11 12">
    <name type="scientific">Candidatus Corynebacterium faecigallinarum</name>
    <dbReference type="NCBI Taxonomy" id="2838528"/>
    <lineage>
        <taxon>Bacteria</taxon>
        <taxon>Bacillati</taxon>
        <taxon>Actinomycetota</taxon>
        <taxon>Actinomycetes</taxon>
        <taxon>Mycobacteriales</taxon>
        <taxon>Corynebacteriaceae</taxon>
        <taxon>Corynebacterium</taxon>
    </lineage>
</organism>
<evidence type="ECO:0000256" key="4">
    <source>
        <dbReference type="ARBA" id="ARBA00022679"/>
    </source>
</evidence>
<evidence type="ECO:0000256" key="3">
    <source>
        <dbReference type="ARBA" id="ARBA00022553"/>
    </source>
</evidence>
<protein>
    <recommendedName>
        <fullName evidence="2">histidine kinase</fullName>
        <ecNumber evidence="2">2.7.13.3</ecNumber>
    </recommendedName>
</protein>
<evidence type="ECO:0000256" key="9">
    <source>
        <dbReference type="SAM" id="Phobius"/>
    </source>
</evidence>
<reference evidence="11" key="1">
    <citation type="journal article" date="2021" name="PeerJ">
        <title>Extensive microbial diversity within the chicken gut microbiome revealed by metagenomics and culture.</title>
        <authorList>
            <person name="Gilroy R."/>
            <person name="Ravi A."/>
            <person name="Getino M."/>
            <person name="Pursley I."/>
            <person name="Horton D.L."/>
            <person name="Alikhan N.F."/>
            <person name="Baker D."/>
            <person name="Gharbi K."/>
            <person name="Hall N."/>
            <person name="Watson M."/>
            <person name="Adriaenssens E.M."/>
            <person name="Foster-Nyarko E."/>
            <person name="Jarju S."/>
            <person name="Secka A."/>
            <person name="Antonio M."/>
            <person name="Oren A."/>
            <person name="Chaudhuri R.R."/>
            <person name="La Ragione R."/>
            <person name="Hildebrand F."/>
            <person name="Pallen M.J."/>
        </authorList>
    </citation>
    <scope>NUCLEOTIDE SEQUENCE</scope>
    <source>
        <strain evidence="11">ChiHjej13B12-4958</strain>
    </source>
</reference>
<evidence type="ECO:0000313" key="11">
    <source>
        <dbReference type="EMBL" id="HJC84833.1"/>
    </source>
</evidence>
<feature type="transmembrane region" description="Helical" evidence="9">
    <location>
        <begin position="94"/>
        <end position="113"/>
    </location>
</feature>
<keyword evidence="3" id="KW-0597">Phosphoprotein</keyword>
<comment type="caution">
    <text evidence="11">The sequence shown here is derived from an EMBL/GenBank/DDBJ whole genome shotgun (WGS) entry which is preliminary data.</text>
</comment>
<dbReference type="AlphaFoldDB" id="A0A9D2QEW8"/>
<dbReference type="PANTHER" id="PTHR24421:SF10">
    <property type="entry name" value="NITRATE_NITRITE SENSOR PROTEIN NARQ"/>
    <property type="match status" value="1"/>
</dbReference>
<dbReference type="GO" id="GO:0000155">
    <property type="term" value="F:phosphorelay sensor kinase activity"/>
    <property type="evidence" value="ECO:0007669"/>
    <property type="project" value="InterPro"/>
</dbReference>
<dbReference type="Proteomes" id="UP000823858">
    <property type="component" value="Unassembled WGS sequence"/>
</dbReference>
<keyword evidence="8" id="KW-0902">Two-component regulatory system</keyword>
<keyword evidence="5" id="KW-0547">Nucleotide-binding</keyword>
<comment type="catalytic activity">
    <reaction evidence="1">
        <text>ATP + protein L-histidine = ADP + protein N-phospho-L-histidine.</text>
        <dbReference type="EC" id="2.7.13.3"/>
    </reaction>
</comment>
<evidence type="ECO:0000259" key="10">
    <source>
        <dbReference type="Pfam" id="PF07730"/>
    </source>
</evidence>
<dbReference type="SUPFAM" id="SSF55874">
    <property type="entry name" value="ATPase domain of HSP90 chaperone/DNA topoisomerase II/histidine kinase"/>
    <property type="match status" value="1"/>
</dbReference>
<feature type="transmembrane region" description="Helical" evidence="9">
    <location>
        <begin position="125"/>
        <end position="145"/>
    </location>
</feature>
<evidence type="ECO:0000313" key="12">
    <source>
        <dbReference type="Proteomes" id="UP000823858"/>
    </source>
</evidence>
<feature type="domain" description="Signal transduction histidine kinase subgroup 3 dimerisation and phosphoacceptor" evidence="10">
    <location>
        <begin position="169"/>
        <end position="233"/>
    </location>
</feature>
<dbReference type="EMBL" id="DWVP01000010">
    <property type="protein sequence ID" value="HJC84833.1"/>
    <property type="molecule type" value="Genomic_DNA"/>
</dbReference>
<proteinExistence type="predicted"/>
<feature type="transmembrane region" description="Helical" evidence="9">
    <location>
        <begin position="62"/>
        <end position="88"/>
    </location>
</feature>
<dbReference type="InterPro" id="IPR011712">
    <property type="entry name" value="Sig_transdc_His_kin_sub3_dim/P"/>
</dbReference>
<dbReference type="PANTHER" id="PTHR24421">
    <property type="entry name" value="NITRATE/NITRITE SENSOR PROTEIN NARX-RELATED"/>
    <property type="match status" value="1"/>
</dbReference>
<keyword evidence="7" id="KW-0067">ATP-binding</keyword>
<reference evidence="11" key="2">
    <citation type="submission" date="2021-04" db="EMBL/GenBank/DDBJ databases">
        <authorList>
            <person name="Gilroy R."/>
        </authorList>
    </citation>
    <scope>NUCLEOTIDE SEQUENCE</scope>
    <source>
        <strain evidence="11">ChiHjej13B12-4958</strain>
    </source>
</reference>
<dbReference type="Gene3D" id="3.30.565.10">
    <property type="entry name" value="Histidine kinase-like ATPase, C-terminal domain"/>
    <property type="match status" value="1"/>
</dbReference>
<evidence type="ECO:0000256" key="2">
    <source>
        <dbReference type="ARBA" id="ARBA00012438"/>
    </source>
</evidence>
<accession>A0A9D2QEW8</accession>
<keyword evidence="9" id="KW-0472">Membrane</keyword>
<evidence type="ECO:0000256" key="6">
    <source>
        <dbReference type="ARBA" id="ARBA00022777"/>
    </source>
</evidence>